<dbReference type="RefSeq" id="WP_209646261.1">
    <property type="nucleotide sequence ID" value="NZ_JAGINW010000001.1"/>
</dbReference>
<dbReference type="Gene3D" id="3.40.50.10890">
    <property type="match status" value="1"/>
</dbReference>
<evidence type="ECO:0000259" key="2">
    <source>
        <dbReference type="SMART" id="SM00849"/>
    </source>
</evidence>
<evidence type="ECO:0000313" key="4">
    <source>
        <dbReference type="EMBL" id="MBP2329477.1"/>
    </source>
</evidence>
<dbReference type="Proteomes" id="UP001519332">
    <property type="component" value="Unassembled WGS sequence"/>
</dbReference>
<dbReference type="SMART" id="SM01027">
    <property type="entry name" value="Beta-Casp"/>
    <property type="match status" value="1"/>
</dbReference>
<dbReference type="InterPro" id="IPR022712">
    <property type="entry name" value="Beta_Casp"/>
</dbReference>
<feature type="domain" description="Beta-Casp" evidence="3">
    <location>
        <begin position="259"/>
        <end position="384"/>
    </location>
</feature>
<dbReference type="Pfam" id="PF00753">
    <property type="entry name" value="Lactamase_B"/>
    <property type="match status" value="1"/>
</dbReference>
<feature type="domain" description="Metallo-beta-lactamase" evidence="2">
    <location>
        <begin position="21"/>
        <end position="226"/>
    </location>
</feature>
<keyword evidence="5" id="KW-1185">Reference proteome</keyword>
<reference evidence="4 5" key="1">
    <citation type="submission" date="2021-03" db="EMBL/GenBank/DDBJ databases">
        <title>Sequencing the genomes of 1000 actinobacteria strains.</title>
        <authorList>
            <person name="Klenk H.-P."/>
        </authorList>
    </citation>
    <scope>NUCLEOTIDE SEQUENCE [LARGE SCALE GENOMIC DNA]</scope>
    <source>
        <strain evidence="4 5">DSM 46670</strain>
    </source>
</reference>
<sequence length="468" mass="50614">MTIQVDTPPAVTFLGGVGTVTGSKFLFTAGDSQVLVDCGLFQGLASLRRRNWRPPPMNVDRLKAVVLTHAHLDHCGYLAVLVRNGWRGPIYAMHGTVELARIVLADSAQLMMEDAGLANAGGWSKHHPALPLYDTDDVGRTVQLFRPLDHGVNRRIADGVELEFGRAGHILGSAWAHLTLTSGGVSRSVVVSGDMGRPAHRVLLPPQPRPDCDVLLLESTYGQRTHDDGQAIELLAEMIRKTAQRGGSVLIPAFAVDRTEVILVELARLVREGAIPDLPVYVDSPMALASLRVYRQALAKSWPEIRPELSEMDDPFDPGHLAELRTAGESMRVNRPSRPSIVISASGMATGGRVLHHLEAMLPRSKHTVLIVGYAAAGTRARRLAEGAREIKIHGRYVPVKAEVVVVDAFSADADSDELVAWATSGPEPLVTYLVHGEPEGSAALAERLSVEYGWCAVVPRDGEHVLV</sequence>
<keyword evidence="1" id="KW-0378">Hydrolase</keyword>
<dbReference type="InterPro" id="IPR001279">
    <property type="entry name" value="Metallo-B-lactamas"/>
</dbReference>
<comment type="caution">
    <text evidence="4">The sequence shown here is derived from an EMBL/GenBank/DDBJ whole genome shotgun (WGS) entry which is preliminary data.</text>
</comment>
<organism evidence="4 5">
    <name type="scientific">Kibdelosporangium banguiense</name>
    <dbReference type="NCBI Taxonomy" id="1365924"/>
    <lineage>
        <taxon>Bacteria</taxon>
        <taxon>Bacillati</taxon>
        <taxon>Actinomycetota</taxon>
        <taxon>Actinomycetes</taxon>
        <taxon>Pseudonocardiales</taxon>
        <taxon>Pseudonocardiaceae</taxon>
        <taxon>Kibdelosporangium</taxon>
    </lineage>
</organism>
<dbReference type="SMART" id="SM00849">
    <property type="entry name" value="Lactamase_B"/>
    <property type="match status" value="1"/>
</dbReference>
<dbReference type="InterPro" id="IPR050698">
    <property type="entry name" value="MBL"/>
</dbReference>
<dbReference type="Pfam" id="PF07521">
    <property type="entry name" value="RMMBL"/>
    <property type="match status" value="1"/>
</dbReference>
<dbReference type="InterPro" id="IPR036866">
    <property type="entry name" value="RibonucZ/Hydroxyglut_hydro"/>
</dbReference>
<protein>
    <submittedName>
        <fullName evidence="4">Metallo-beta-lactamase family protein</fullName>
    </submittedName>
</protein>
<accession>A0ABS4TYJ7</accession>
<dbReference type="PANTHER" id="PTHR11203:SF37">
    <property type="entry name" value="INTEGRATOR COMPLEX SUBUNIT 11"/>
    <property type="match status" value="1"/>
</dbReference>
<dbReference type="SUPFAM" id="SSF56281">
    <property type="entry name" value="Metallo-hydrolase/oxidoreductase"/>
    <property type="match status" value="1"/>
</dbReference>
<proteinExistence type="predicted"/>
<dbReference type="Gene3D" id="3.60.15.10">
    <property type="entry name" value="Ribonuclease Z/Hydroxyacylglutathione hydrolase-like"/>
    <property type="match status" value="1"/>
</dbReference>
<evidence type="ECO:0000259" key="3">
    <source>
        <dbReference type="SMART" id="SM01027"/>
    </source>
</evidence>
<dbReference type="Pfam" id="PF10996">
    <property type="entry name" value="Beta-Casp"/>
    <property type="match status" value="1"/>
</dbReference>
<dbReference type="PANTHER" id="PTHR11203">
    <property type="entry name" value="CLEAVAGE AND POLYADENYLATION SPECIFICITY FACTOR FAMILY MEMBER"/>
    <property type="match status" value="1"/>
</dbReference>
<evidence type="ECO:0000256" key="1">
    <source>
        <dbReference type="ARBA" id="ARBA00022801"/>
    </source>
</evidence>
<name>A0ABS4TYJ7_9PSEU</name>
<dbReference type="CDD" id="cd16295">
    <property type="entry name" value="TTHA0252-CPSF-like_MBL-fold"/>
    <property type="match status" value="1"/>
</dbReference>
<gene>
    <name evidence="4" type="ORF">JOF56_009862</name>
</gene>
<dbReference type="EMBL" id="JAGINW010000001">
    <property type="protein sequence ID" value="MBP2329477.1"/>
    <property type="molecule type" value="Genomic_DNA"/>
</dbReference>
<dbReference type="InterPro" id="IPR011108">
    <property type="entry name" value="RMMBL"/>
</dbReference>
<evidence type="ECO:0000313" key="5">
    <source>
        <dbReference type="Proteomes" id="UP001519332"/>
    </source>
</evidence>